<feature type="compositionally biased region" description="Basic and acidic residues" evidence="1">
    <location>
        <begin position="55"/>
        <end position="70"/>
    </location>
</feature>
<gene>
    <name evidence="2" type="ORF">RFI_26213</name>
</gene>
<sequence length="211" mass="23488">MDNDLVLNIITTIDVSFLKKLRLKMAKKKSFFKCVEKKKQMATEYSHSLSISSGENERKKKEGMEVEETKWLSQDSGGDTIPQKSAVMREYKTMIKATRSEDENETRPYHQSGEDNGSDQDVIHMKTVTPDKDWLSNESDVRGGNAIGSVGGKQLIGHAELDFNAVKNDSARSTSLPTYTNTDNGKSSYFHKIPSGSSILAVSDTSSLYSF</sequence>
<dbReference type="AlphaFoldDB" id="X6MAX3"/>
<organism evidence="2 3">
    <name type="scientific">Reticulomyxa filosa</name>
    <dbReference type="NCBI Taxonomy" id="46433"/>
    <lineage>
        <taxon>Eukaryota</taxon>
        <taxon>Sar</taxon>
        <taxon>Rhizaria</taxon>
        <taxon>Retaria</taxon>
        <taxon>Foraminifera</taxon>
        <taxon>Monothalamids</taxon>
        <taxon>Reticulomyxidae</taxon>
        <taxon>Reticulomyxa</taxon>
    </lineage>
</organism>
<feature type="non-terminal residue" evidence="2">
    <location>
        <position position="211"/>
    </location>
</feature>
<evidence type="ECO:0000313" key="2">
    <source>
        <dbReference type="EMBL" id="ETO11163.1"/>
    </source>
</evidence>
<dbReference type="Proteomes" id="UP000023152">
    <property type="component" value="Unassembled WGS sequence"/>
</dbReference>
<reference evidence="2 3" key="1">
    <citation type="journal article" date="2013" name="Curr. Biol.">
        <title>The Genome of the Foraminiferan Reticulomyxa filosa.</title>
        <authorList>
            <person name="Glockner G."/>
            <person name="Hulsmann N."/>
            <person name="Schleicher M."/>
            <person name="Noegel A.A."/>
            <person name="Eichinger L."/>
            <person name="Gallinger C."/>
            <person name="Pawlowski J."/>
            <person name="Sierra R."/>
            <person name="Euteneuer U."/>
            <person name="Pillet L."/>
            <person name="Moustafa A."/>
            <person name="Platzer M."/>
            <person name="Groth M."/>
            <person name="Szafranski K."/>
            <person name="Schliwa M."/>
        </authorList>
    </citation>
    <scope>NUCLEOTIDE SEQUENCE [LARGE SCALE GENOMIC DNA]</scope>
</reference>
<proteinExistence type="predicted"/>
<dbReference type="EMBL" id="ASPP01022699">
    <property type="protein sequence ID" value="ETO11163.1"/>
    <property type="molecule type" value="Genomic_DNA"/>
</dbReference>
<protein>
    <submittedName>
        <fullName evidence="2">Uncharacterized protein</fullName>
    </submittedName>
</protein>
<feature type="compositionally biased region" description="Basic and acidic residues" evidence="1">
    <location>
        <begin position="97"/>
        <end position="108"/>
    </location>
</feature>
<feature type="region of interest" description="Disordered" evidence="1">
    <location>
        <begin position="97"/>
        <end position="122"/>
    </location>
</feature>
<feature type="region of interest" description="Disordered" evidence="1">
    <location>
        <begin position="47"/>
        <end position="82"/>
    </location>
</feature>
<name>X6MAX3_RETFI</name>
<evidence type="ECO:0000313" key="3">
    <source>
        <dbReference type="Proteomes" id="UP000023152"/>
    </source>
</evidence>
<accession>X6MAX3</accession>
<evidence type="ECO:0000256" key="1">
    <source>
        <dbReference type="SAM" id="MobiDB-lite"/>
    </source>
</evidence>
<keyword evidence="3" id="KW-1185">Reference proteome</keyword>
<comment type="caution">
    <text evidence="2">The sequence shown here is derived from an EMBL/GenBank/DDBJ whole genome shotgun (WGS) entry which is preliminary data.</text>
</comment>